<dbReference type="PANTHER" id="PTHR23232">
    <property type="entry name" value="KRAB DOMAIN C2H2 ZINC FINGER"/>
    <property type="match status" value="1"/>
</dbReference>
<dbReference type="Proteomes" id="UP000001645">
    <property type="component" value="Unplaced"/>
</dbReference>
<sequence length="109" mass="11887">TLPRPCNEVALQVSLVFAEVAVYFSREEWALLDPAQRALYRDVMLETYQCVASLGEAPRPVLISLLEGGEDPWIPDVCSAEAVPGDLSPGEVVEGRRVAGAERDISVFN</sequence>
<dbReference type="Pfam" id="PF01352">
    <property type="entry name" value="KRAB"/>
    <property type="match status" value="1"/>
</dbReference>
<organism evidence="2 3">
    <name type="scientific">Meleagris gallopavo</name>
    <name type="common">Wild turkey</name>
    <dbReference type="NCBI Taxonomy" id="9103"/>
    <lineage>
        <taxon>Eukaryota</taxon>
        <taxon>Metazoa</taxon>
        <taxon>Chordata</taxon>
        <taxon>Craniata</taxon>
        <taxon>Vertebrata</taxon>
        <taxon>Euteleostomi</taxon>
        <taxon>Archelosauria</taxon>
        <taxon>Archosauria</taxon>
        <taxon>Dinosauria</taxon>
        <taxon>Saurischia</taxon>
        <taxon>Theropoda</taxon>
        <taxon>Coelurosauria</taxon>
        <taxon>Aves</taxon>
        <taxon>Neognathae</taxon>
        <taxon>Galloanserae</taxon>
        <taxon>Galliformes</taxon>
        <taxon>Phasianidae</taxon>
        <taxon>Meleagridinae</taxon>
        <taxon>Meleagris</taxon>
    </lineage>
</organism>
<evidence type="ECO:0000313" key="2">
    <source>
        <dbReference type="Ensembl" id="ENSMGAP00000028596.1"/>
    </source>
</evidence>
<keyword evidence="3" id="KW-1185">Reference proteome</keyword>
<dbReference type="PROSITE" id="PS50805">
    <property type="entry name" value="KRAB"/>
    <property type="match status" value="1"/>
</dbReference>
<dbReference type="InterPro" id="IPR050169">
    <property type="entry name" value="Krueppel_C2H2_ZnF"/>
</dbReference>
<reference evidence="2" key="3">
    <citation type="submission" date="2025-09" db="UniProtKB">
        <authorList>
            <consortium name="Ensembl"/>
        </authorList>
    </citation>
    <scope>IDENTIFICATION</scope>
</reference>
<proteinExistence type="predicted"/>
<dbReference type="InterPro" id="IPR036051">
    <property type="entry name" value="KRAB_dom_sf"/>
</dbReference>
<feature type="domain" description="KRAB" evidence="1">
    <location>
        <begin position="15"/>
        <end position="85"/>
    </location>
</feature>
<dbReference type="SMART" id="SM00349">
    <property type="entry name" value="KRAB"/>
    <property type="match status" value="1"/>
</dbReference>
<dbReference type="SUPFAM" id="SSF109640">
    <property type="entry name" value="KRAB domain (Kruppel-associated box)"/>
    <property type="match status" value="1"/>
</dbReference>
<dbReference type="InterPro" id="IPR001909">
    <property type="entry name" value="KRAB"/>
</dbReference>
<name>A0A803Y9Z9_MELGA</name>
<dbReference type="CDD" id="cd07765">
    <property type="entry name" value="KRAB_A-box"/>
    <property type="match status" value="1"/>
</dbReference>
<evidence type="ECO:0000313" key="3">
    <source>
        <dbReference type="Proteomes" id="UP000001645"/>
    </source>
</evidence>
<dbReference type="AlphaFoldDB" id="A0A803Y9Z9"/>
<evidence type="ECO:0000259" key="1">
    <source>
        <dbReference type="PROSITE" id="PS50805"/>
    </source>
</evidence>
<dbReference type="GeneTree" id="ENSGT01150000286944"/>
<dbReference type="InParanoid" id="A0A803Y9Z9"/>
<dbReference type="Ensembl" id="ENSMGAT00000031386.1">
    <property type="protein sequence ID" value="ENSMGAP00000028596.1"/>
    <property type="gene ID" value="ENSMGAG00000021307.1"/>
</dbReference>
<dbReference type="GO" id="GO:0006355">
    <property type="term" value="P:regulation of DNA-templated transcription"/>
    <property type="evidence" value="ECO:0007669"/>
    <property type="project" value="InterPro"/>
</dbReference>
<dbReference type="Gene3D" id="6.10.140.140">
    <property type="match status" value="1"/>
</dbReference>
<protein>
    <recommendedName>
        <fullName evidence="1">KRAB domain-containing protein</fullName>
    </recommendedName>
</protein>
<reference evidence="2" key="2">
    <citation type="submission" date="2025-08" db="UniProtKB">
        <authorList>
            <consortium name="Ensembl"/>
        </authorList>
    </citation>
    <scope>IDENTIFICATION</scope>
</reference>
<accession>A0A803Y9Z9</accession>
<dbReference type="PANTHER" id="PTHR23232:SF163">
    <property type="entry name" value="ZINC FINGER PROTEIN 589"/>
    <property type="match status" value="1"/>
</dbReference>
<reference evidence="2" key="1">
    <citation type="journal article" date="2010" name="PLoS Biol.">
        <title>Multi-platform next-generation sequencing of the domestic turkey (Meleagris gallopavo): genome assembly and analysis.</title>
        <authorList>
            <person name="Dalloul R.A."/>
            <person name="Long J.A."/>
            <person name="Zimin A.V."/>
            <person name="Aslam L."/>
            <person name="Beal K."/>
            <person name="Blomberg L.A."/>
            <person name="Bouffard P."/>
            <person name="Burt D.W."/>
            <person name="Crasta O."/>
            <person name="Crooijmans R.P."/>
            <person name="Cooper K."/>
            <person name="Coulombe R.A."/>
            <person name="De S."/>
            <person name="Delany M.E."/>
            <person name="Dodgson J.B."/>
            <person name="Dong J.J."/>
            <person name="Evans C."/>
            <person name="Frederickson K.M."/>
            <person name="Flicek P."/>
            <person name="Florea L."/>
            <person name="Folkerts O."/>
            <person name="Groenen M.A."/>
            <person name="Harkins T.T."/>
            <person name="Herrero J."/>
            <person name="Hoffmann S."/>
            <person name="Megens H.J."/>
            <person name="Jiang A."/>
            <person name="de Jong P."/>
            <person name="Kaiser P."/>
            <person name="Kim H."/>
            <person name="Kim K.W."/>
            <person name="Kim S."/>
            <person name="Langenberger D."/>
            <person name="Lee M.K."/>
            <person name="Lee T."/>
            <person name="Mane S."/>
            <person name="Marcais G."/>
            <person name="Marz M."/>
            <person name="McElroy A.P."/>
            <person name="Modise T."/>
            <person name="Nefedov M."/>
            <person name="Notredame C."/>
            <person name="Paton I.R."/>
            <person name="Payne W.S."/>
            <person name="Pertea G."/>
            <person name="Prickett D."/>
            <person name="Puiu D."/>
            <person name="Qioa D."/>
            <person name="Raineri E."/>
            <person name="Ruffier M."/>
            <person name="Salzberg S.L."/>
            <person name="Schatz M.C."/>
            <person name="Scheuring C."/>
            <person name="Schmidt C.J."/>
            <person name="Schroeder S."/>
            <person name="Searle S.M."/>
            <person name="Smith E.J."/>
            <person name="Smith J."/>
            <person name="Sonstegard T.S."/>
            <person name="Stadler P.F."/>
            <person name="Tafer H."/>
            <person name="Tu Z.J."/>
            <person name="Van Tassell C.P."/>
            <person name="Vilella A.J."/>
            <person name="Williams K.P."/>
            <person name="Yorke J.A."/>
            <person name="Zhang L."/>
            <person name="Zhang H.B."/>
            <person name="Zhang X."/>
            <person name="Zhang Y."/>
            <person name="Reed K.M."/>
        </authorList>
    </citation>
    <scope>NUCLEOTIDE SEQUENCE [LARGE SCALE GENOMIC DNA]</scope>
</reference>